<keyword evidence="2" id="KW-1185">Reference proteome</keyword>
<sequence length="334" mass="39206">MVTMSPKASESVRTVSATIDSQQIDAGNHSGIPIVFIHKNYSPYLEFTLRQAAFSNPNSPIYLLGDDQNNRFPFLIHRQIDAYENPDSDYFKKVYEHYSPNHYDYELFCFIRWYLVRELMKREGFSEVFVADSDVMIYANITEYISQTGLRNTIAAFNIGSDYQWVRSASGHSSYWTWEGIELFCKLAADLYTEPRLRTFMEQIRSEKIIKNDRAGISDMTALYVFYEQEKARIRNLSECRDDTAFDHNICMATNFNLDEYEFGLGQKKVVIKKGYPVAYNRLLKKEIRLHTLHFQGNSKKLIHRYFTANGLLARKLFREFRFLASVLYHMVRS</sequence>
<evidence type="ECO:0000313" key="1">
    <source>
        <dbReference type="EMBL" id="MFC5408425.1"/>
    </source>
</evidence>
<reference evidence="2" key="1">
    <citation type="journal article" date="2019" name="Int. J. Syst. Evol. Microbiol.">
        <title>The Global Catalogue of Microorganisms (GCM) 10K type strain sequencing project: providing services to taxonomists for standard genome sequencing and annotation.</title>
        <authorList>
            <consortium name="The Broad Institute Genomics Platform"/>
            <consortium name="The Broad Institute Genome Sequencing Center for Infectious Disease"/>
            <person name="Wu L."/>
            <person name="Ma J."/>
        </authorList>
    </citation>
    <scope>NUCLEOTIDE SEQUENCE [LARGE SCALE GENOMIC DNA]</scope>
    <source>
        <strain evidence="2">CCUG 55250</strain>
    </source>
</reference>
<gene>
    <name evidence="1" type="ORF">ACFPMF_03840</name>
</gene>
<evidence type="ECO:0000313" key="2">
    <source>
        <dbReference type="Proteomes" id="UP001596106"/>
    </source>
</evidence>
<proteinExistence type="predicted"/>
<dbReference type="EMBL" id="JBHSMA010000001">
    <property type="protein sequence ID" value="MFC5408425.1"/>
    <property type="molecule type" value="Genomic_DNA"/>
</dbReference>
<dbReference type="Proteomes" id="UP001596106">
    <property type="component" value="Unassembled WGS sequence"/>
</dbReference>
<dbReference type="RefSeq" id="WP_379841284.1">
    <property type="nucleotide sequence ID" value="NZ_JBHSMA010000001.1"/>
</dbReference>
<accession>A0ABW0I720</accession>
<protein>
    <recommendedName>
        <fullName evidence="3">Nucleotide-diphospho-sugar transferase domain-containing protein</fullName>
    </recommendedName>
</protein>
<name>A0ABW0I720_9BACT</name>
<organism evidence="1 2">
    <name type="scientific">Larkinella bovis</name>
    <dbReference type="NCBI Taxonomy" id="683041"/>
    <lineage>
        <taxon>Bacteria</taxon>
        <taxon>Pseudomonadati</taxon>
        <taxon>Bacteroidota</taxon>
        <taxon>Cytophagia</taxon>
        <taxon>Cytophagales</taxon>
        <taxon>Spirosomataceae</taxon>
        <taxon>Larkinella</taxon>
    </lineage>
</organism>
<comment type="caution">
    <text evidence="1">The sequence shown here is derived from an EMBL/GenBank/DDBJ whole genome shotgun (WGS) entry which is preliminary data.</text>
</comment>
<evidence type="ECO:0008006" key="3">
    <source>
        <dbReference type="Google" id="ProtNLM"/>
    </source>
</evidence>